<organism evidence="1 2">
    <name type="scientific">Novosphingobium resinovorum</name>
    <dbReference type="NCBI Taxonomy" id="158500"/>
    <lineage>
        <taxon>Bacteria</taxon>
        <taxon>Pseudomonadati</taxon>
        <taxon>Pseudomonadota</taxon>
        <taxon>Alphaproteobacteria</taxon>
        <taxon>Sphingomonadales</taxon>
        <taxon>Sphingomonadaceae</taxon>
        <taxon>Novosphingobium</taxon>
    </lineage>
</organism>
<sequence length="111" mass="12381">MDEADRECRVDEALRLLERALALVDGVNEDAAMHVQIAIDRFMPQPRQSQVAPDDWDLISLLPHLTSRVYCLHRHNGPAVGTVATRLGLSLDEVVKQIRCAEAFLTGHAIQ</sequence>
<name>A0A031JM47_9SPHN</name>
<protein>
    <recommendedName>
        <fullName evidence="3">RNA polymerase sigma factor 70 region 4 type 2 domain-containing protein</fullName>
    </recommendedName>
</protein>
<dbReference type="Proteomes" id="UP000024329">
    <property type="component" value="Unassembled WGS sequence"/>
</dbReference>
<proteinExistence type="predicted"/>
<dbReference type="EMBL" id="JFYZ01000034">
    <property type="protein sequence ID" value="EZP77097.1"/>
    <property type="molecule type" value="Genomic_DNA"/>
</dbReference>
<evidence type="ECO:0000313" key="1">
    <source>
        <dbReference type="EMBL" id="EZP77097.1"/>
    </source>
</evidence>
<accession>A0A031JM47</accession>
<evidence type="ECO:0008006" key="3">
    <source>
        <dbReference type="Google" id="ProtNLM"/>
    </source>
</evidence>
<evidence type="ECO:0000313" key="2">
    <source>
        <dbReference type="Proteomes" id="UP000024329"/>
    </source>
</evidence>
<gene>
    <name evidence="1" type="ORF">BV97_04422</name>
</gene>
<dbReference type="AlphaFoldDB" id="A0A031JM47"/>
<dbReference type="eggNOG" id="ENOG5031APE">
    <property type="taxonomic scope" value="Bacteria"/>
</dbReference>
<comment type="caution">
    <text evidence="1">The sequence shown here is derived from an EMBL/GenBank/DDBJ whole genome shotgun (WGS) entry which is preliminary data.</text>
</comment>
<reference evidence="1 2" key="1">
    <citation type="submission" date="2014-03" db="EMBL/GenBank/DDBJ databases">
        <title>Whole genome sequence of Novosphingobium resinovorum KF1.</title>
        <authorList>
            <person name="Gan H.M."/>
            <person name="Gan H.Y."/>
            <person name="Chew T.H."/>
            <person name="Savka M.A."/>
        </authorList>
    </citation>
    <scope>NUCLEOTIDE SEQUENCE [LARGE SCALE GENOMIC DNA]</scope>
    <source>
        <strain evidence="1 2">KF1</strain>
    </source>
</reference>
<dbReference type="RefSeq" id="WP_036528754.1">
    <property type="nucleotide sequence ID" value="NZ_JFYZ01000034.1"/>
</dbReference>
<dbReference type="PATRIC" id="fig|158500.4.peg.4493"/>